<protein>
    <recommendedName>
        <fullName evidence="3">Endonuclease/exonuclease/phosphatase family protein</fullName>
    </recommendedName>
</protein>
<proteinExistence type="predicted"/>
<gene>
    <name evidence="1" type="ORF">FQU76_18540</name>
</gene>
<evidence type="ECO:0008006" key="3">
    <source>
        <dbReference type="Google" id="ProtNLM"/>
    </source>
</evidence>
<dbReference type="SUPFAM" id="SSF56219">
    <property type="entry name" value="DNase I-like"/>
    <property type="match status" value="1"/>
</dbReference>
<dbReference type="InterPro" id="IPR036691">
    <property type="entry name" value="Endo/exonu/phosph_ase_sf"/>
</dbReference>
<dbReference type="AlphaFoldDB" id="A0A5B8JHY7"/>
<dbReference type="OrthoDB" id="4256083at2"/>
<evidence type="ECO:0000313" key="2">
    <source>
        <dbReference type="Proteomes" id="UP000320580"/>
    </source>
</evidence>
<organism evidence="1 2">
    <name type="scientific">Streptomyces qinzhouensis</name>
    <dbReference type="NCBI Taxonomy" id="2599401"/>
    <lineage>
        <taxon>Bacteria</taxon>
        <taxon>Bacillati</taxon>
        <taxon>Actinomycetota</taxon>
        <taxon>Actinomycetes</taxon>
        <taxon>Kitasatosporales</taxon>
        <taxon>Streptomycetaceae</taxon>
        <taxon>Streptomyces</taxon>
    </lineage>
</organism>
<dbReference type="EMBL" id="CP042266">
    <property type="protein sequence ID" value="QDY81136.1"/>
    <property type="molecule type" value="Genomic_DNA"/>
</dbReference>
<dbReference type="Proteomes" id="UP000320580">
    <property type="component" value="Chromosome"/>
</dbReference>
<dbReference type="RefSeq" id="WP_146484435.1">
    <property type="nucleotide sequence ID" value="NZ_CP042266.1"/>
</dbReference>
<accession>A0A5B8JHY7</accession>
<evidence type="ECO:0000313" key="1">
    <source>
        <dbReference type="EMBL" id="QDY81136.1"/>
    </source>
</evidence>
<reference evidence="1 2" key="1">
    <citation type="submission" date="2019-07" db="EMBL/GenBank/DDBJ databases">
        <authorList>
            <person name="Zhu P."/>
        </authorList>
    </citation>
    <scope>NUCLEOTIDE SEQUENCE [LARGE SCALE GENOMIC DNA]</scope>
    <source>
        <strain evidence="1 2">SSL-25</strain>
    </source>
</reference>
<name>A0A5B8JHY7_9ACTN</name>
<keyword evidence="2" id="KW-1185">Reference proteome</keyword>
<dbReference type="KEGG" id="sqz:FQU76_18540"/>
<sequence length="298" mass="32463">MEGHGNIRIRYDYYALLRSLDPHLVGRAEVRGADASEGFLFGIEEALTPEGAPCLRPKGILGGSAVADLRTAVFIRPDVFRPVRRTDPVSPGSPWGCPPTSVDLRLAAEPEARRELVLTVAHHHYASPQARELEAQELTKAADRRDLADCTEEFPNGRPREALVVLDANSYPEPGVEGDVPPPDPSTIKDRSHVRHRFTVTESGELVPDTYSDRALRDVGLEDIARHLAVTTGRTDVLTPAPGYADQGGPCRIDRAYASAGVLSAVEDVRVIDTTGLSDHPILLISFAYRRLAEVLTP</sequence>
<dbReference type="Gene3D" id="3.60.10.10">
    <property type="entry name" value="Endonuclease/exonuclease/phosphatase"/>
    <property type="match status" value="1"/>
</dbReference>